<evidence type="ECO:0000313" key="1">
    <source>
        <dbReference type="EMBL" id="ARK32160.1"/>
    </source>
</evidence>
<evidence type="ECO:0000313" key="2">
    <source>
        <dbReference type="Proteomes" id="UP000193006"/>
    </source>
</evidence>
<sequence length="42" mass="5049">MDYSKATNLQLYEITKDETVKLSIRYEAARELQKRKGERDEK</sequence>
<keyword evidence="2" id="KW-1185">Reference proteome</keyword>
<proteinExistence type="predicted"/>
<dbReference type="RefSeq" id="WP_257391600.1">
    <property type="nucleotide sequence ID" value="NZ_CP020814.1"/>
</dbReference>
<dbReference type="AlphaFoldDB" id="A0A1X9MHU8"/>
<organism evidence="1 2">
    <name type="scientific">Halalkalibacter krulwichiae</name>
    <dbReference type="NCBI Taxonomy" id="199441"/>
    <lineage>
        <taxon>Bacteria</taxon>
        <taxon>Bacillati</taxon>
        <taxon>Bacillota</taxon>
        <taxon>Bacilli</taxon>
        <taxon>Bacillales</taxon>
        <taxon>Bacillaceae</taxon>
        <taxon>Halalkalibacter</taxon>
    </lineage>
</organism>
<dbReference type="Proteomes" id="UP000193006">
    <property type="component" value="Chromosome"/>
</dbReference>
<dbReference type="EMBL" id="CP020814">
    <property type="protein sequence ID" value="ARK32160.1"/>
    <property type="molecule type" value="Genomic_DNA"/>
</dbReference>
<reference evidence="1 2" key="1">
    <citation type="submission" date="2017-04" db="EMBL/GenBank/DDBJ databases">
        <title>Bacillus krulwichiae AM31D Genome sequencing and assembly.</title>
        <authorList>
            <person name="Krulwich T.A."/>
            <person name="Anastor L."/>
            <person name="Ehrlich R."/>
            <person name="Ehrlich G.D."/>
            <person name="Janto B."/>
        </authorList>
    </citation>
    <scope>NUCLEOTIDE SEQUENCE [LARGE SCALE GENOMIC DNA]</scope>
    <source>
        <strain evidence="1 2">AM31D</strain>
    </source>
</reference>
<protein>
    <submittedName>
        <fullName evidence="1">Uncharacterized protein</fullName>
    </submittedName>
</protein>
<gene>
    <name evidence="1" type="ORF">BkAM31D_21205</name>
</gene>
<dbReference type="KEGG" id="bkw:BkAM31D_21205"/>
<accession>A0A1X9MHU8</accession>
<dbReference type="STRING" id="199441.BkAM31D_21205"/>
<name>A0A1X9MHU8_9BACI</name>